<dbReference type="GO" id="GO:0006508">
    <property type="term" value="P:proteolysis"/>
    <property type="evidence" value="ECO:0007669"/>
    <property type="project" value="UniProtKB-KW"/>
</dbReference>
<dbReference type="RefSeq" id="WP_135190533.1">
    <property type="nucleotide sequence ID" value="NZ_SPUM01000102.1"/>
</dbReference>
<feature type="transmembrane region" description="Helical" evidence="1">
    <location>
        <begin position="12"/>
        <end position="32"/>
    </location>
</feature>
<evidence type="ECO:0000256" key="1">
    <source>
        <dbReference type="SAM" id="Phobius"/>
    </source>
</evidence>
<keyword evidence="3" id="KW-0378">Hydrolase</keyword>
<dbReference type="GO" id="GO:0008237">
    <property type="term" value="F:metallopeptidase activity"/>
    <property type="evidence" value="ECO:0007669"/>
    <property type="project" value="UniProtKB-KW"/>
</dbReference>
<reference evidence="3 4" key="1">
    <citation type="submission" date="2019-03" db="EMBL/GenBank/DDBJ databases">
        <title>Draft genome of Massilia hortus sp. nov., a novel bacterial species of the Oxalobacteraceae family.</title>
        <authorList>
            <person name="Peta V."/>
            <person name="Raths R."/>
            <person name="Bucking H."/>
        </authorList>
    </citation>
    <scope>NUCLEOTIDE SEQUENCE [LARGE SCALE GENOMIC DNA]</scope>
    <source>
        <strain evidence="3 4">ONC3</strain>
    </source>
</reference>
<keyword evidence="1" id="KW-1133">Transmembrane helix</keyword>
<evidence type="ECO:0000313" key="3">
    <source>
        <dbReference type="EMBL" id="TFW31003.1"/>
    </source>
</evidence>
<feature type="transmembrane region" description="Helical" evidence="1">
    <location>
        <begin position="44"/>
        <end position="65"/>
    </location>
</feature>
<dbReference type="InterPro" id="IPR003675">
    <property type="entry name" value="Rce1/LyrA-like_dom"/>
</dbReference>
<dbReference type="Pfam" id="PF02517">
    <property type="entry name" value="Rce1-like"/>
    <property type="match status" value="1"/>
</dbReference>
<feature type="transmembrane region" description="Helical" evidence="1">
    <location>
        <begin position="121"/>
        <end position="138"/>
    </location>
</feature>
<proteinExistence type="predicted"/>
<dbReference type="Proteomes" id="UP000297258">
    <property type="component" value="Unassembled WGS sequence"/>
</dbReference>
<dbReference type="PANTHER" id="PTHR39430:SF1">
    <property type="entry name" value="PROTEASE"/>
    <property type="match status" value="1"/>
</dbReference>
<name>A0A4Y9T069_9BURK</name>
<evidence type="ECO:0000313" key="4">
    <source>
        <dbReference type="Proteomes" id="UP000297258"/>
    </source>
</evidence>
<dbReference type="GO" id="GO:0080120">
    <property type="term" value="P:CAAX-box protein maturation"/>
    <property type="evidence" value="ECO:0007669"/>
    <property type="project" value="UniProtKB-ARBA"/>
</dbReference>
<protein>
    <submittedName>
        <fullName evidence="3">CPBP family intramembrane metalloprotease</fullName>
    </submittedName>
</protein>
<keyword evidence="1" id="KW-0472">Membrane</keyword>
<gene>
    <name evidence="3" type="ORF">E4O92_14945</name>
</gene>
<feature type="domain" description="CAAX prenyl protease 2/Lysostaphin resistance protein A-like" evidence="2">
    <location>
        <begin position="124"/>
        <end position="215"/>
    </location>
</feature>
<dbReference type="EMBL" id="SPUM01000102">
    <property type="protein sequence ID" value="TFW31003.1"/>
    <property type="molecule type" value="Genomic_DNA"/>
</dbReference>
<keyword evidence="1" id="KW-0812">Transmembrane</keyword>
<comment type="caution">
    <text evidence="3">The sequence shown here is derived from an EMBL/GenBank/DDBJ whole genome shotgun (WGS) entry which is preliminary data.</text>
</comment>
<keyword evidence="3" id="KW-0645">Protease</keyword>
<feature type="transmembrane region" description="Helical" evidence="1">
    <location>
        <begin position="85"/>
        <end position="109"/>
    </location>
</feature>
<feature type="transmembrane region" description="Helical" evidence="1">
    <location>
        <begin position="186"/>
        <end position="213"/>
    </location>
</feature>
<dbReference type="AlphaFoldDB" id="A0A4Y9T069"/>
<sequence length="258" mass="27596">MNAAKTVTVPPAAIPPLRLALVFAVLFIAYQLPEGLGLRLLHSAPVNAALMLAFFPVAWLCGRALGFRGFDAWYMGLRPGWVGLLAATFALACAAKAVALGLGSGLGIYRVASSGLGAEQVLMAALMMLPYTFIPSVAEDIVTRGFLLRAFPRLGQRWLFVLASSALYVANHIYRYADGPLELARLFAFGLAYGAGIYYSRSLWAAIGLHWGWNFAGQFSDSVISNDLIAPTQGPLVSIAAHLLMLGVVVLVARARRA</sequence>
<dbReference type="OrthoDB" id="7564474at2"/>
<evidence type="ECO:0000259" key="2">
    <source>
        <dbReference type="Pfam" id="PF02517"/>
    </source>
</evidence>
<keyword evidence="3" id="KW-0482">Metalloprotease</keyword>
<organism evidence="3 4">
    <name type="scientific">Massilia horti</name>
    <dbReference type="NCBI Taxonomy" id="2562153"/>
    <lineage>
        <taxon>Bacteria</taxon>
        <taxon>Pseudomonadati</taxon>
        <taxon>Pseudomonadota</taxon>
        <taxon>Betaproteobacteria</taxon>
        <taxon>Burkholderiales</taxon>
        <taxon>Oxalobacteraceae</taxon>
        <taxon>Telluria group</taxon>
        <taxon>Massilia</taxon>
    </lineage>
</organism>
<accession>A0A4Y9T069</accession>
<dbReference type="PANTHER" id="PTHR39430">
    <property type="entry name" value="MEMBRANE-ASSOCIATED PROTEASE-RELATED"/>
    <property type="match status" value="1"/>
</dbReference>
<keyword evidence="4" id="KW-1185">Reference proteome</keyword>
<dbReference type="GO" id="GO:0004175">
    <property type="term" value="F:endopeptidase activity"/>
    <property type="evidence" value="ECO:0007669"/>
    <property type="project" value="UniProtKB-ARBA"/>
</dbReference>
<feature type="transmembrane region" description="Helical" evidence="1">
    <location>
        <begin position="233"/>
        <end position="253"/>
    </location>
</feature>